<reference evidence="1" key="1">
    <citation type="submission" date="2020-10" db="EMBL/GenBank/DDBJ databases">
        <authorList>
            <person name="Castelo-Branco R."/>
            <person name="Eusebio N."/>
            <person name="Adriana R."/>
            <person name="Vieira A."/>
            <person name="Brugerolle De Fraissinette N."/>
            <person name="Rezende De Castro R."/>
            <person name="Schneider M.P."/>
            <person name="Vasconcelos V."/>
            <person name="Leao P.N."/>
        </authorList>
    </citation>
    <scope>NUCLEOTIDE SEQUENCE</scope>
    <source>
        <strain evidence="1">LEGE 11467</strain>
    </source>
</reference>
<evidence type="ECO:0000313" key="2">
    <source>
        <dbReference type="Proteomes" id="UP000621799"/>
    </source>
</evidence>
<dbReference type="GO" id="GO:0006281">
    <property type="term" value="P:DNA repair"/>
    <property type="evidence" value="ECO:0007669"/>
    <property type="project" value="TreeGrafter"/>
</dbReference>
<dbReference type="GO" id="GO:0005829">
    <property type="term" value="C:cytosol"/>
    <property type="evidence" value="ECO:0007669"/>
    <property type="project" value="TreeGrafter"/>
</dbReference>
<organism evidence="1 2">
    <name type="scientific">Zarconia navalis LEGE 11467</name>
    <dbReference type="NCBI Taxonomy" id="1828826"/>
    <lineage>
        <taxon>Bacteria</taxon>
        <taxon>Bacillati</taxon>
        <taxon>Cyanobacteriota</taxon>
        <taxon>Cyanophyceae</taxon>
        <taxon>Oscillatoriophycideae</taxon>
        <taxon>Oscillatoriales</taxon>
        <taxon>Oscillatoriales incertae sedis</taxon>
        <taxon>Zarconia</taxon>
        <taxon>Zarconia navalis</taxon>
    </lineage>
</organism>
<dbReference type="GO" id="GO:0008967">
    <property type="term" value="F:phosphoglycolate phosphatase activity"/>
    <property type="evidence" value="ECO:0007669"/>
    <property type="project" value="TreeGrafter"/>
</dbReference>
<name>A0A928VW14_9CYAN</name>
<accession>A0A928VW14</accession>
<dbReference type="Gene3D" id="3.40.50.1000">
    <property type="entry name" value="HAD superfamily/HAD-like"/>
    <property type="match status" value="1"/>
</dbReference>
<dbReference type="InterPro" id="IPR023198">
    <property type="entry name" value="PGP-like_dom2"/>
</dbReference>
<gene>
    <name evidence="1" type="ORF">IQ235_10440</name>
</gene>
<dbReference type="PANTHER" id="PTHR43434">
    <property type="entry name" value="PHOSPHOGLYCOLATE PHOSPHATASE"/>
    <property type="match status" value="1"/>
</dbReference>
<keyword evidence="2" id="KW-1185">Reference proteome</keyword>
<dbReference type="InterPro" id="IPR006439">
    <property type="entry name" value="HAD-SF_hydro_IA"/>
</dbReference>
<dbReference type="AlphaFoldDB" id="A0A928VW14"/>
<dbReference type="SUPFAM" id="SSF56784">
    <property type="entry name" value="HAD-like"/>
    <property type="match status" value="1"/>
</dbReference>
<protein>
    <submittedName>
        <fullName evidence="1">HAD family hydrolase</fullName>
    </submittedName>
</protein>
<dbReference type="NCBIfam" id="TIGR01509">
    <property type="entry name" value="HAD-SF-IA-v3"/>
    <property type="match status" value="1"/>
</dbReference>
<dbReference type="SFLD" id="SFLDS00003">
    <property type="entry name" value="Haloacid_Dehalogenase"/>
    <property type="match status" value="1"/>
</dbReference>
<dbReference type="Gene3D" id="1.10.150.240">
    <property type="entry name" value="Putative phosphatase, domain 2"/>
    <property type="match status" value="1"/>
</dbReference>
<proteinExistence type="predicted"/>
<comment type="caution">
    <text evidence="1">The sequence shown here is derived from an EMBL/GenBank/DDBJ whole genome shotgun (WGS) entry which is preliminary data.</text>
</comment>
<dbReference type="Pfam" id="PF00702">
    <property type="entry name" value="Hydrolase"/>
    <property type="match status" value="1"/>
</dbReference>
<dbReference type="EMBL" id="JADEXN010000163">
    <property type="protein sequence ID" value="MBE9041196.1"/>
    <property type="molecule type" value="Genomic_DNA"/>
</dbReference>
<evidence type="ECO:0000313" key="1">
    <source>
        <dbReference type="EMBL" id="MBE9041196.1"/>
    </source>
</evidence>
<feature type="non-terminal residue" evidence="1">
    <location>
        <position position="236"/>
    </location>
</feature>
<keyword evidence="1" id="KW-0378">Hydrolase</keyword>
<dbReference type="NCBIfam" id="TIGR01549">
    <property type="entry name" value="HAD-SF-IA-v1"/>
    <property type="match status" value="1"/>
</dbReference>
<dbReference type="SFLD" id="SFLDG01129">
    <property type="entry name" value="C1.5:_HAD__Beta-PGM__Phosphata"/>
    <property type="match status" value="1"/>
</dbReference>
<dbReference type="PANTHER" id="PTHR43434:SF1">
    <property type="entry name" value="PHOSPHOGLYCOLATE PHOSPHATASE"/>
    <property type="match status" value="1"/>
</dbReference>
<sequence>MVTIRAQGVVFSNIQGIIFDKDGTLENSETFLRSLGQKRSRLVDAQIPGAGESMSIAYGIEGDRLDPTGLLAVGSRCENEIAAAAYIAETGRGWLESLKIARKAFTEADRILRNTEDAPSPLFVGSLETIERLGKAGFKLGILSADTTARVQRFISHYQLDRYIEMGMGVDLGPSKPDPSLFVQACQSLGVAPERTLMVGDSPLDIEMARSAGAAGCIGICWDTPEAVHLEMADVA</sequence>
<dbReference type="InterPro" id="IPR036412">
    <property type="entry name" value="HAD-like_sf"/>
</dbReference>
<dbReference type="RefSeq" id="WP_264321422.1">
    <property type="nucleotide sequence ID" value="NZ_JADEXN010000163.1"/>
</dbReference>
<dbReference type="PRINTS" id="PR00413">
    <property type="entry name" value="HADHALOGNASE"/>
</dbReference>
<dbReference type="Proteomes" id="UP000621799">
    <property type="component" value="Unassembled WGS sequence"/>
</dbReference>
<dbReference type="InterPro" id="IPR050155">
    <property type="entry name" value="HAD-like_hydrolase_sf"/>
</dbReference>
<dbReference type="InterPro" id="IPR023214">
    <property type="entry name" value="HAD_sf"/>
</dbReference>